<dbReference type="SUPFAM" id="SSF51419">
    <property type="entry name" value="PLP-binding barrel"/>
    <property type="match status" value="1"/>
</dbReference>
<dbReference type="NCBIfam" id="NF002970">
    <property type="entry name" value="PRK03646.1"/>
    <property type="match status" value="1"/>
</dbReference>
<dbReference type="GO" id="GO:0030632">
    <property type="term" value="P:D-alanine biosynthetic process"/>
    <property type="evidence" value="ECO:0007669"/>
    <property type="project" value="UniProtKB-UniRule"/>
</dbReference>
<reference evidence="9 10" key="1">
    <citation type="submission" date="2019-02" db="EMBL/GenBank/DDBJ databases">
        <authorList>
            <person name="Manzano-Marin A."/>
            <person name="Manzano-Marin A."/>
        </authorList>
    </citation>
    <scope>NUCLEOTIDE SEQUENCE [LARGE SCALE GENOMIC DNA]</scope>
    <source>
        <strain evidence="9 10">ErCilaricifoliae</strain>
    </source>
</reference>
<feature type="modified residue" description="N6-(pyridoxal phosphate)lysine" evidence="5 6">
    <location>
        <position position="35"/>
    </location>
</feature>
<dbReference type="SUPFAM" id="SSF50621">
    <property type="entry name" value="Alanine racemase C-terminal domain-like"/>
    <property type="match status" value="1"/>
</dbReference>
<dbReference type="PRINTS" id="PR00992">
    <property type="entry name" value="ALARACEMASE"/>
</dbReference>
<accession>A0A451DC48</accession>
<dbReference type="Gene3D" id="3.20.20.10">
    <property type="entry name" value="Alanine racemase"/>
    <property type="match status" value="1"/>
</dbReference>
<dbReference type="FunFam" id="3.20.20.10:FF:000002">
    <property type="entry name" value="Alanine racemase"/>
    <property type="match status" value="1"/>
</dbReference>
<dbReference type="PROSITE" id="PS00395">
    <property type="entry name" value="ALANINE_RACEMASE"/>
    <property type="match status" value="1"/>
</dbReference>
<dbReference type="AlphaFoldDB" id="A0A451DC48"/>
<feature type="binding site" evidence="5 7">
    <location>
        <position position="301"/>
    </location>
    <ligand>
        <name>substrate</name>
    </ligand>
</feature>
<dbReference type="InterPro" id="IPR000821">
    <property type="entry name" value="Ala_racemase"/>
</dbReference>
<dbReference type="SMART" id="SM01005">
    <property type="entry name" value="Ala_racemase_C"/>
    <property type="match status" value="1"/>
</dbReference>
<evidence type="ECO:0000256" key="5">
    <source>
        <dbReference type="HAMAP-Rule" id="MF_01201"/>
    </source>
</evidence>
<dbReference type="PANTHER" id="PTHR30511:SF0">
    <property type="entry name" value="ALANINE RACEMASE, CATABOLIC-RELATED"/>
    <property type="match status" value="1"/>
</dbReference>
<dbReference type="InterPro" id="IPR029066">
    <property type="entry name" value="PLP-binding_barrel"/>
</dbReference>
<feature type="active site" description="Proton acceptor; specific for D-alanine" evidence="5">
    <location>
        <position position="35"/>
    </location>
</feature>
<evidence type="ECO:0000313" key="9">
    <source>
        <dbReference type="EMBL" id="VFP83968.1"/>
    </source>
</evidence>
<feature type="active site" description="Proton acceptor; specific for L-alanine" evidence="5">
    <location>
        <position position="253"/>
    </location>
</feature>
<comment type="pathway">
    <text evidence="5">Amino-acid biosynthesis; D-alanine biosynthesis; D-alanine from L-alanine: step 1/1.</text>
</comment>
<keyword evidence="4 5" id="KW-0413">Isomerase</keyword>
<keyword evidence="3 5" id="KW-0663">Pyridoxal phosphate</keyword>
<evidence type="ECO:0000259" key="8">
    <source>
        <dbReference type="SMART" id="SM01005"/>
    </source>
</evidence>
<evidence type="ECO:0000256" key="2">
    <source>
        <dbReference type="ARBA" id="ARBA00001933"/>
    </source>
</evidence>
<organism evidence="9 10">
    <name type="scientific">Candidatus Erwinia haradaeae</name>
    <dbReference type="NCBI Taxonomy" id="1922217"/>
    <lineage>
        <taxon>Bacteria</taxon>
        <taxon>Pseudomonadati</taxon>
        <taxon>Pseudomonadota</taxon>
        <taxon>Gammaproteobacteria</taxon>
        <taxon>Enterobacterales</taxon>
        <taxon>Erwiniaceae</taxon>
        <taxon>Erwinia</taxon>
    </lineage>
</organism>
<evidence type="ECO:0000256" key="6">
    <source>
        <dbReference type="PIRSR" id="PIRSR600821-50"/>
    </source>
</evidence>
<sequence>MSRPIIATINQNALQTNLSIVRNIASGSRLWAVIKANAYGHGIKRVWKSLSSTDGFAVLSIHEALLLREQGFQKPILLLEGFFHPHDLRILHRYHLTTIIHSHWQIQALKKAHLSSPLDVYLKMNCGMNRLGFQPKDVRNVWHQLKALKNVGTLTLMAHFAKAQCIYDIMKSMQRIAQSSNGFNCTMSLANSAATLWHPRTHCQWVRPGIILYGASPSGDWKDIASSGLMPVMTLNSKIIAIQKLVAGSKVGYANNYCASRAQYIGIVACGYADGYPHHAPTGTPVMVAGSMTQTVGSISMDMMAVDLTRCPQARIGSLVELWGNNVKINDVASVSGTISYELMCALSSRVPVKIT</sequence>
<dbReference type="Gene3D" id="2.40.37.10">
    <property type="entry name" value="Lyase, Ornithine Decarboxylase, Chain A, domain 1"/>
    <property type="match status" value="1"/>
</dbReference>
<dbReference type="InterPro" id="IPR009006">
    <property type="entry name" value="Ala_racemase/Decarboxylase_C"/>
</dbReference>
<dbReference type="RefSeq" id="WP_157989531.1">
    <property type="nucleotide sequence ID" value="NZ_LR217720.1"/>
</dbReference>
<dbReference type="Pfam" id="PF00842">
    <property type="entry name" value="Ala_racemase_C"/>
    <property type="match status" value="1"/>
</dbReference>
<gene>
    <name evidence="9" type="primary">dadX</name>
    <name evidence="9" type="ORF">ERCILAFE3058_081</name>
</gene>
<dbReference type="OrthoDB" id="9813814at2"/>
<dbReference type="Pfam" id="PF01168">
    <property type="entry name" value="Ala_racemase_N"/>
    <property type="match status" value="1"/>
</dbReference>
<dbReference type="NCBIfam" id="TIGR00492">
    <property type="entry name" value="alr"/>
    <property type="match status" value="1"/>
</dbReference>
<name>A0A451DC48_9GAMM</name>
<evidence type="ECO:0000256" key="7">
    <source>
        <dbReference type="PIRSR" id="PIRSR600821-52"/>
    </source>
</evidence>
<comment type="similarity">
    <text evidence="5">Belongs to the alanine racemase family.</text>
</comment>
<comment type="function">
    <text evidence="5">Catalyzes the interconversion of L-alanine and D-alanine. May also act on other amino acids.</text>
</comment>
<dbReference type="Proteomes" id="UP000294418">
    <property type="component" value="Chromosome"/>
</dbReference>
<proteinExistence type="inferred from homology"/>
<dbReference type="PANTHER" id="PTHR30511">
    <property type="entry name" value="ALANINE RACEMASE"/>
    <property type="match status" value="1"/>
</dbReference>
<dbReference type="GO" id="GO:0030170">
    <property type="term" value="F:pyridoxal phosphate binding"/>
    <property type="evidence" value="ECO:0007669"/>
    <property type="project" value="UniProtKB-UniRule"/>
</dbReference>
<dbReference type="InterPro" id="IPR001608">
    <property type="entry name" value="Ala_racemase_N"/>
</dbReference>
<comment type="catalytic activity">
    <reaction evidence="1 5">
        <text>L-alanine = D-alanine</text>
        <dbReference type="Rhea" id="RHEA:20249"/>
        <dbReference type="ChEBI" id="CHEBI:57416"/>
        <dbReference type="ChEBI" id="CHEBI:57972"/>
        <dbReference type="EC" id="5.1.1.1"/>
    </reaction>
</comment>
<dbReference type="InterPro" id="IPR020622">
    <property type="entry name" value="Ala_racemase_pyridoxalP-BS"/>
</dbReference>
<dbReference type="GO" id="GO:0005829">
    <property type="term" value="C:cytosol"/>
    <property type="evidence" value="ECO:0007669"/>
    <property type="project" value="TreeGrafter"/>
</dbReference>
<evidence type="ECO:0000256" key="4">
    <source>
        <dbReference type="ARBA" id="ARBA00023235"/>
    </source>
</evidence>
<dbReference type="UniPathway" id="UPA00042">
    <property type="reaction ID" value="UER00497"/>
</dbReference>
<dbReference type="HAMAP" id="MF_01201">
    <property type="entry name" value="Ala_racemase"/>
    <property type="match status" value="1"/>
</dbReference>
<comment type="cofactor">
    <cofactor evidence="2 5 6">
        <name>pyridoxal 5'-phosphate</name>
        <dbReference type="ChEBI" id="CHEBI:597326"/>
    </cofactor>
</comment>
<dbReference type="InterPro" id="IPR011079">
    <property type="entry name" value="Ala_racemase_C"/>
</dbReference>
<protein>
    <recommendedName>
        <fullName evidence="5">Alanine racemase</fullName>
        <ecNumber evidence="5">5.1.1.1</ecNumber>
    </recommendedName>
</protein>
<evidence type="ECO:0000256" key="3">
    <source>
        <dbReference type="ARBA" id="ARBA00022898"/>
    </source>
</evidence>
<dbReference type="EMBL" id="LR217720">
    <property type="protein sequence ID" value="VFP83968.1"/>
    <property type="molecule type" value="Genomic_DNA"/>
</dbReference>
<evidence type="ECO:0000313" key="10">
    <source>
        <dbReference type="Proteomes" id="UP000294418"/>
    </source>
</evidence>
<feature type="domain" description="Alanine racemase C-terminal" evidence="8">
    <location>
        <begin position="232"/>
        <end position="356"/>
    </location>
</feature>
<feature type="binding site" evidence="5 7">
    <location>
        <position position="130"/>
    </location>
    <ligand>
        <name>substrate</name>
    </ligand>
</feature>
<dbReference type="GO" id="GO:0008784">
    <property type="term" value="F:alanine racemase activity"/>
    <property type="evidence" value="ECO:0007669"/>
    <property type="project" value="UniProtKB-UniRule"/>
</dbReference>
<dbReference type="CDD" id="cd06827">
    <property type="entry name" value="PLPDE_III_AR_proteobact"/>
    <property type="match status" value="1"/>
</dbReference>
<dbReference type="EC" id="5.1.1.1" evidence="5"/>
<evidence type="ECO:0000256" key="1">
    <source>
        <dbReference type="ARBA" id="ARBA00000316"/>
    </source>
</evidence>